<evidence type="ECO:0000256" key="10">
    <source>
        <dbReference type="ARBA" id="ARBA00023180"/>
    </source>
</evidence>
<evidence type="ECO:0000256" key="3">
    <source>
        <dbReference type="ARBA" id="ARBA00022525"/>
    </source>
</evidence>
<dbReference type="InterPro" id="IPR054497">
    <property type="entry name" value="LPMO_AA14"/>
</dbReference>
<dbReference type="PANTHER" id="PTHR36182">
    <property type="entry name" value="PROTEIN, PUTATIVE (AFU_ORTHOLOGUE AFUA_6G10930)-RELATED"/>
    <property type="match status" value="1"/>
</dbReference>
<keyword evidence="6" id="KW-0560">Oxidoreductase</keyword>
<evidence type="ECO:0000256" key="7">
    <source>
        <dbReference type="ARBA" id="ARBA00023008"/>
    </source>
</evidence>
<proteinExistence type="inferred from homology"/>
<evidence type="ECO:0000256" key="12">
    <source>
        <dbReference type="SAM" id="SignalP"/>
    </source>
</evidence>
<dbReference type="AlphaFoldDB" id="A0A3N4KHE5"/>
<keyword evidence="5 12" id="KW-0732">Signal</keyword>
<comment type="similarity">
    <text evidence="11">Belongs to the polysaccharide monooxygenase AA14 family.</text>
</comment>
<dbReference type="EMBL" id="ML119147">
    <property type="protein sequence ID" value="RPB09910.1"/>
    <property type="molecule type" value="Genomic_DNA"/>
</dbReference>
<dbReference type="Proteomes" id="UP000277580">
    <property type="component" value="Unassembled WGS sequence"/>
</dbReference>
<keyword evidence="9" id="KW-1015">Disulfide bond</keyword>
<evidence type="ECO:0000256" key="2">
    <source>
        <dbReference type="ARBA" id="ARBA00004613"/>
    </source>
</evidence>
<dbReference type="GO" id="GO:0005576">
    <property type="term" value="C:extracellular region"/>
    <property type="evidence" value="ECO:0007669"/>
    <property type="project" value="UniProtKB-SubCell"/>
</dbReference>
<protein>
    <recommendedName>
        <fullName evidence="15">Chitin-binding type-4 domain-containing protein</fullName>
    </recommendedName>
</protein>
<evidence type="ECO:0000313" key="14">
    <source>
        <dbReference type="Proteomes" id="UP000277580"/>
    </source>
</evidence>
<keyword evidence="4" id="KW-0479">Metal-binding</keyword>
<keyword evidence="7" id="KW-0186">Copper</keyword>
<evidence type="ECO:0000256" key="4">
    <source>
        <dbReference type="ARBA" id="ARBA00022723"/>
    </source>
</evidence>
<dbReference type="STRING" id="1392247.A0A3N4KHE5"/>
<comment type="subcellular location">
    <subcellularLocation>
        <location evidence="2">Secreted</location>
    </subcellularLocation>
</comment>
<name>A0A3N4KHE5_9PEZI</name>
<evidence type="ECO:0000256" key="5">
    <source>
        <dbReference type="ARBA" id="ARBA00022729"/>
    </source>
</evidence>
<keyword evidence="14" id="KW-1185">Reference proteome</keyword>
<reference evidence="13 14" key="1">
    <citation type="journal article" date="2018" name="Nat. Ecol. Evol.">
        <title>Pezizomycetes genomes reveal the molecular basis of ectomycorrhizal truffle lifestyle.</title>
        <authorList>
            <person name="Murat C."/>
            <person name="Payen T."/>
            <person name="Noel B."/>
            <person name="Kuo A."/>
            <person name="Morin E."/>
            <person name="Chen J."/>
            <person name="Kohler A."/>
            <person name="Krizsan K."/>
            <person name="Balestrini R."/>
            <person name="Da Silva C."/>
            <person name="Montanini B."/>
            <person name="Hainaut M."/>
            <person name="Levati E."/>
            <person name="Barry K.W."/>
            <person name="Belfiori B."/>
            <person name="Cichocki N."/>
            <person name="Clum A."/>
            <person name="Dockter R.B."/>
            <person name="Fauchery L."/>
            <person name="Guy J."/>
            <person name="Iotti M."/>
            <person name="Le Tacon F."/>
            <person name="Lindquist E.A."/>
            <person name="Lipzen A."/>
            <person name="Malagnac F."/>
            <person name="Mello A."/>
            <person name="Molinier V."/>
            <person name="Miyauchi S."/>
            <person name="Poulain J."/>
            <person name="Riccioni C."/>
            <person name="Rubini A."/>
            <person name="Sitrit Y."/>
            <person name="Splivallo R."/>
            <person name="Traeger S."/>
            <person name="Wang M."/>
            <person name="Zifcakova L."/>
            <person name="Wipf D."/>
            <person name="Zambonelli A."/>
            <person name="Paolocci F."/>
            <person name="Nowrousian M."/>
            <person name="Ottonello S."/>
            <person name="Baldrian P."/>
            <person name="Spatafora J.W."/>
            <person name="Henrissat B."/>
            <person name="Nagy L.G."/>
            <person name="Aury J.M."/>
            <person name="Wincker P."/>
            <person name="Grigoriev I.V."/>
            <person name="Bonfante P."/>
            <person name="Martin F.M."/>
        </authorList>
    </citation>
    <scope>NUCLEOTIDE SEQUENCE [LARGE SCALE GENOMIC DNA]</scope>
    <source>
        <strain evidence="13 14">CCBAS932</strain>
    </source>
</reference>
<dbReference type="Pfam" id="PF22810">
    <property type="entry name" value="LPMO_AA14"/>
    <property type="match status" value="1"/>
</dbReference>
<dbReference type="GO" id="GO:0046872">
    <property type="term" value="F:metal ion binding"/>
    <property type="evidence" value="ECO:0007669"/>
    <property type="project" value="UniProtKB-KW"/>
</dbReference>
<keyword evidence="10" id="KW-0325">Glycoprotein</keyword>
<dbReference type="InParanoid" id="A0A3N4KHE5"/>
<dbReference type="OrthoDB" id="2019572at2759"/>
<gene>
    <name evidence="13" type="ORF">P167DRAFT_538016</name>
</gene>
<evidence type="ECO:0008006" key="15">
    <source>
        <dbReference type="Google" id="ProtNLM"/>
    </source>
</evidence>
<evidence type="ECO:0000256" key="11">
    <source>
        <dbReference type="ARBA" id="ARBA00046340"/>
    </source>
</evidence>
<evidence type="ECO:0000256" key="6">
    <source>
        <dbReference type="ARBA" id="ARBA00023002"/>
    </source>
</evidence>
<dbReference type="PANTHER" id="PTHR36182:SF1">
    <property type="entry name" value="PROTEIN, PUTATIVE (AFU_ORTHOLOGUE AFUA_6G10930)-RELATED"/>
    <property type="match status" value="1"/>
</dbReference>
<sequence>MHSPILPAAAAALLLSLLAPAARAHMIFNTPSTWGLATQGGDLEKPLNAAFGPSWPHHGAKKDTEEVVTFTPGSNPSFPITCGEAAGEPGKAAGVCKTEADFHGGGGCALSIAYNAGGTPKPEDFVVFSVTHDCPTFNKFNHNFAVPANLPACESCVCAWHWVPDPDFAADESYMNTFNCAVGGTTKGKITGGKTPNYFGVSGYEGGGERPMYKSTFPAGAQKLTVGAAGKRWVA</sequence>
<evidence type="ECO:0000256" key="9">
    <source>
        <dbReference type="ARBA" id="ARBA00023157"/>
    </source>
</evidence>
<evidence type="ECO:0000256" key="1">
    <source>
        <dbReference type="ARBA" id="ARBA00001973"/>
    </source>
</evidence>
<keyword evidence="8" id="KW-0503">Monooxygenase</keyword>
<accession>A0A3N4KHE5</accession>
<dbReference type="GO" id="GO:0004497">
    <property type="term" value="F:monooxygenase activity"/>
    <property type="evidence" value="ECO:0007669"/>
    <property type="project" value="UniProtKB-KW"/>
</dbReference>
<dbReference type="Gene3D" id="2.70.50.70">
    <property type="match status" value="1"/>
</dbReference>
<organism evidence="13 14">
    <name type="scientific">Morchella conica CCBAS932</name>
    <dbReference type="NCBI Taxonomy" id="1392247"/>
    <lineage>
        <taxon>Eukaryota</taxon>
        <taxon>Fungi</taxon>
        <taxon>Dikarya</taxon>
        <taxon>Ascomycota</taxon>
        <taxon>Pezizomycotina</taxon>
        <taxon>Pezizomycetes</taxon>
        <taxon>Pezizales</taxon>
        <taxon>Morchellaceae</taxon>
        <taxon>Morchella</taxon>
    </lineage>
</organism>
<feature type="chain" id="PRO_5018080429" description="Chitin-binding type-4 domain-containing protein" evidence="12">
    <location>
        <begin position="25"/>
        <end position="235"/>
    </location>
</feature>
<comment type="cofactor">
    <cofactor evidence="1">
        <name>Cu(2+)</name>
        <dbReference type="ChEBI" id="CHEBI:29036"/>
    </cofactor>
</comment>
<evidence type="ECO:0000256" key="8">
    <source>
        <dbReference type="ARBA" id="ARBA00023033"/>
    </source>
</evidence>
<keyword evidence="3" id="KW-0964">Secreted</keyword>
<evidence type="ECO:0000313" key="13">
    <source>
        <dbReference type="EMBL" id="RPB09910.1"/>
    </source>
</evidence>
<feature type="signal peptide" evidence="12">
    <location>
        <begin position="1"/>
        <end position="24"/>
    </location>
</feature>